<dbReference type="Proteomes" id="UP001652680">
    <property type="component" value="Unassembled WGS sequence"/>
</dbReference>
<dbReference type="EnsemblMetazoa" id="XM_044458309.1">
    <property type="protein sequence ID" value="XP_044314244.1"/>
    <property type="gene ID" value="LOC108038542"/>
</dbReference>
<name>A0ABM5J5Z0_DRORH</name>
<proteinExistence type="predicted"/>
<evidence type="ECO:0000313" key="1">
    <source>
        <dbReference type="EnsemblMetazoa" id="XP_044314244.1"/>
    </source>
</evidence>
<reference evidence="2" key="1">
    <citation type="journal article" date="2021" name="Elife">
        <title>Highly contiguous assemblies of 101 drosophilid genomes.</title>
        <authorList>
            <person name="Kim B.Y."/>
            <person name="Wang J.R."/>
            <person name="Miller D.E."/>
            <person name="Barmina O."/>
            <person name="Delaney E."/>
            <person name="Thompson A."/>
            <person name="Comeault A.A."/>
            <person name="Peede D."/>
            <person name="D'Agostino E.R."/>
            <person name="Pelaez J."/>
            <person name="Aguilar J.M."/>
            <person name="Haji D."/>
            <person name="Matsunaga T."/>
            <person name="Armstrong E.E."/>
            <person name="Zych M."/>
            <person name="Ogawa Y."/>
            <person name="Stamenkovic-Radak M."/>
            <person name="Jelic M."/>
            <person name="Veselinovic M.S."/>
            <person name="Tanaskovic M."/>
            <person name="Eric P."/>
            <person name="Gao J.J."/>
            <person name="Katoh T.K."/>
            <person name="Toda M.J."/>
            <person name="Watabe H."/>
            <person name="Watada M."/>
            <person name="Davis J.S."/>
            <person name="Moyle L.C."/>
            <person name="Manoli G."/>
            <person name="Bertolini E."/>
            <person name="Kostal V."/>
            <person name="Hawley R.S."/>
            <person name="Takahashi A."/>
            <person name="Jones C.D."/>
            <person name="Price D.K."/>
            <person name="Whiteman N."/>
            <person name="Kopp A."/>
            <person name="Matute D.R."/>
            <person name="Petrov D.A."/>
        </authorList>
    </citation>
    <scope>NUCLEOTIDE SEQUENCE [LARGE SCALE GENOMIC DNA]</scope>
</reference>
<dbReference type="RefSeq" id="XP_044314244.1">
    <property type="nucleotide sequence ID" value="XM_044458309.1"/>
</dbReference>
<protein>
    <submittedName>
        <fullName evidence="1">Uncharacterized protein</fullName>
    </submittedName>
</protein>
<reference evidence="1" key="2">
    <citation type="submission" date="2025-05" db="UniProtKB">
        <authorList>
            <consortium name="EnsemblMetazoa"/>
        </authorList>
    </citation>
    <scope>IDENTIFICATION</scope>
</reference>
<evidence type="ECO:0000313" key="2">
    <source>
        <dbReference type="Proteomes" id="UP001652680"/>
    </source>
</evidence>
<sequence>MLTWNCGNLEQLEKYLRINSLGEITTTGTQNGKCGNQSPVHSCTLRPRATNGYRSGGQQYERDAAIQKQHLQYHERSKSRRGAPKDLPCLAAGVARQTSIGPDGHVLYKRRRQGEMLFLRCRDRTLGAAGSAGARASEMVAKLPATAPTHHKQCAVKHRSIGPHPAGDQLRYLRFQRLHDSGGAEGGLLRRRKYPHVTDKPVAYGECYSHCRRKRFPPADELDCHPGNDSHPGQWRCPAGVVSHPSRQWQLFSRVSRVRRGVDTAAHLRGVAEKLKTKAAATGRGGFLLHGRWRSRPLLQLRWWSQGLGRQRRALGAACLVAKPVPFCQADEGSSLHRYGGCETGASRREGGEFVKSRGGQQPGHIRRGFRGGQFWGCAPSHGSHPHLREDSGGVSSCASVRQQQRSLLHTRGEAVQDLLRCRIQYGIPALRPCGGLRQVRLLRNQVPAVPETLHRCDACIFFLRTQTQINVNQNFKKKLCFNRRSQRPAVGKPGSWPLHIESLVEIERINCNISLGHHLYGLFIIKLTYNQCRSSCGCGD</sequence>
<dbReference type="GeneID" id="108038542"/>
<organism evidence="1 2">
    <name type="scientific">Drosophila rhopaloa</name>
    <name type="common">Fruit fly</name>
    <dbReference type="NCBI Taxonomy" id="1041015"/>
    <lineage>
        <taxon>Eukaryota</taxon>
        <taxon>Metazoa</taxon>
        <taxon>Ecdysozoa</taxon>
        <taxon>Arthropoda</taxon>
        <taxon>Hexapoda</taxon>
        <taxon>Insecta</taxon>
        <taxon>Pterygota</taxon>
        <taxon>Neoptera</taxon>
        <taxon>Endopterygota</taxon>
        <taxon>Diptera</taxon>
        <taxon>Brachycera</taxon>
        <taxon>Muscomorpha</taxon>
        <taxon>Ephydroidea</taxon>
        <taxon>Drosophilidae</taxon>
        <taxon>Drosophila</taxon>
        <taxon>Sophophora</taxon>
    </lineage>
</organism>
<accession>A0ABM5J5Z0</accession>
<keyword evidence="2" id="KW-1185">Reference proteome</keyword>